<accession>A0A699ZRQ1</accession>
<protein>
    <submittedName>
        <fullName evidence="1">Uncharacterized protein</fullName>
    </submittedName>
</protein>
<dbReference type="EMBL" id="BLLF01002694">
    <property type="protein sequence ID" value="GFH25021.1"/>
    <property type="molecule type" value="Genomic_DNA"/>
</dbReference>
<organism evidence="1 2">
    <name type="scientific">Haematococcus lacustris</name>
    <name type="common">Green alga</name>
    <name type="synonym">Haematococcus pluvialis</name>
    <dbReference type="NCBI Taxonomy" id="44745"/>
    <lineage>
        <taxon>Eukaryota</taxon>
        <taxon>Viridiplantae</taxon>
        <taxon>Chlorophyta</taxon>
        <taxon>core chlorophytes</taxon>
        <taxon>Chlorophyceae</taxon>
        <taxon>CS clade</taxon>
        <taxon>Chlamydomonadales</taxon>
        <taxon>Haematococcaceae</taxon>
        <taxon>Haematococcus</taxon>
    </lineage>
</organism>
<name>A0A699ZRQ1_HAELA</name>
<dbReference type="Proteomes" id="UP000485058">
    <property type="component" value="Unassembled WGS sequence"/>
</dbReference>
<gene>
    <name evidence="1" type="ORF">HaLaN_22911</name>
</gene>
<evidence type="ECO:0000313" key="1">
    <source>
        <dbReference type="EMBL" id="GFH25021.1"/>
    </source>
</evidence>
<dbReference type="AlphaFoldDB" id="A0A699ZRQ1"/>
<comment type="caution">
    <text evidence="1">The sequence shown here is derived from an EMBL/GenBank/DDBJ whole genome shotgun (WGS) entry which is preliminary data.</text>
</comment>
<keyword evidence="2" id="KW-1185">Reference proteome</keyword>
<evidence type="ECO:0000313" key="2">
    <source>
        <dbReference type="Proteomes" id="UP000485058"/>
    </source>
</evidence>
<proteinExistence type="predicted"/>
<reference evidence="1 2" key="1">
    <citation type="submission" date="2020-02" db="EMBL/GenBank/DDBJ databases">
        <title>Draft genome sequence of Haematococcus lacustris strain NIES-144.</title>
        <authorList>
            <person name="Morimoto D."/>
            <person name="Nakagawa S."/>
            <person name="Yoshida T."/>
            <person name="Sawayama S."/>
        </authorList>
    </citation>
    <scope>NUCLEOTIDE SEQUENCE [LARGE SCALE GENOMIC DNA]</scope>
    <source>
        <strain evidence="1 2">NIES-144</strain>
    </source>
</reference>
<sequence length="175" mass="19149">MSCTTWYTPGKTAWLQVHLDHIVLSLTRRLLQQPPQHQPGPRKCVMGCLPPTSSAIALPFCCSPALVGYRAMRCPTTKEVCVVKVSPVSPSMPVPGWTTWWWLKAPSQHLVRKAGAKGQGRSKRADQVLFNLSIPKYPHVRLICVGQPIAPCGCLLAVWGAGHHCDINPGASPDR</sequence>